<dbReference type="OMA" id="CIEGSID"/>
<protein>
    <recommendedName>
        <fullName evidence="2">RRM domain-containing protein</fullName>
    </recommendedName>
</protein>
<dbReference type="Gene3D" id="3.30.70.330">
    <property type="match status" value="1"/>
</dbReference>
<proteinExistence type="predicted"/>
<dbReference type="VEuPathDB" id="MicrosporidiaDB:M970_040060"/>
<dbReference type="AlphaFoldDB" id="M1KJA8"/>
<dbReference type="VEuPathDB" id="MicrosporidiaDB:AEWD_040070"/>
<dbReference type="VEuPathDB" id="MicrosporidiaDB:AEWR_040060"/>
<dbReference type="InterPro" id="IPR012677">
    <property type="entry name" value="Nucleotide-bd_a/b_plait_sf"/>
</dbReference>
<dbReference type="VEuPathDB" id="MicrosporidiaDB:ECU04_0160"/>
<sequence>MYSPRSCNGLSFCIEGSIDCRILCSRKWLSSPHMNNGNKGVVISNLHPRVRLKDIVDMFTVFGKVVGFMVHGDGLVLEFEAFPERSLAMNNFPLAHKRMKVDLIAWDHGYDTFKTGNTVVFGSYLDVDEVRDECCMFGHVTEVVRKDDGIYVICNSKADGESIFMNMYGRYYNKQRIRCRMADEESVLDE</sequence>
<dbReference type="InterPro" id="IPR035979">
    <property type="entry name" value="RBD_domain_sf"/>
</dbReference>
<reference evidence="1" key="1">
    <citation type="journal article" date="2013" name="Eukaryot. Cell">
        <title>Extremely Reduced Levels of Heterozygosity in the Vertebrate Pathogen Encephalitozoon cuniculi.</title>
        <authorList>
            <person name="Selman M."/>
            <person name="Sak B."/>
            <person name="Kvac M."/>
            <person name="Farinelli L."/>
            <person name="Weiss L.M."/>
            <person name="Corradi N."/>
        </authorList>
    </citation>
    <scope>NUCLEOTIDE SEQUENCE</scope>
</reference>
<evidence type="ECO:0000313" key="1">
    <source>
        <dbReference type="EMBL" id="AGE95311.1"/>
    </source>
</evidence>
<name>M1KJA8_ENCCN</name>
<evidence type="ECO:0008006" key="2">
    <source>
        <dbReference type="Google" id="ProtNLM"/>
    </source>
</evidence>
<dbReference type="GO" id="GO:0003676">
    <property type="term" value="F:nucleic acid binding"/>
    <property type="evidence" value="ECO:0007669"/>
    <property type="project" value="InterPro"/>
</dbReference>
<accession>M1KJA8</accession>
<dbReference type="SUPFAM" id="SSF54928">
    <property type="entry name" value="RNA-binding domain, RBD"/>
    <property type="match status" value="1"/>
</dbReference>
<dbReference type="EMBL" id="KC513606">
    <property type="protein sequence ID" value="AGE95311.1"/>
    <property type="molecule type" value="Genomic_DNA"/>
</dbReference>
<organism evidence="1">
    <name type="scientific">Encephalitozoon cuniculi</name>
    <name type="common">Microsporidian parasite</name>
    <dbReference type="NCBI Taxonomy" id="6035"/>
    <lineage>
        <taxon>Eukaryota</taxon>
        <taxon>Fungi</taxon>
        <taxon>Fungi incertae sedis</taxon>
        <taxon>Microsporidia</taxon>
        <taxon>Unikaryonidae</taxon>
        <taxon>Encephalitozoon</taxon>
    </lineage>
</organism>
<dbReference type="VEuPathDB" id="MicrosporidiaDB:AEWQ_040060"/>
<gene>
    <name evidence="1" type="ORF">ECU04_0160</name>
</gene>